<dbReference type="Proteomes" id="UP001396898">
    <property type="component" value="Unassembled WGS sequence"/>
</dbReference>
<proteinExistence type="predicted"/>
<comment type="caution">
    <text evidence="1">The sequence shown here is derived from an EMBL/GenBank/DDBJ whole genome shotgun (WGS) entry which is preliminary data.</text>
</comment>
<dbReference type="EMBL" id="JAQQWI010000012">
    <property type="protein sequence ID" value="KAK8015955.1"/>
    <property type="molecule type" value="Genomic_DNA"/>
</dbReference>
<name>A0ABR1RLY2_9PEZI</name>
<organism evidence="1 2">
    <name type="scientific">Apiospora marii</name>
    <dbReference type="NCBI Taxonomy" id="335849"/>
    <lineage>
        <taxon>Eukaryota</taxon>
        <taxon>Fungi</taxon>
        <taxon>Dikarya</taxon>
        <taxon>Ascomycota</taxon>
        <taxon>Pezizomycotina</taxon>
        <taxon>Sordariomycetes</taxon>
        <taxon>Xylariomycetidae</taxon>
        <taxon>Amphisphaeriales</taxon>
        <taxon>Apiosporaceae</taxon>
        <taxon>Apiospora</taxon>
    </lineage>
</organism>
<evidence type="ECO:0000313" key="2">
    <source>
        <dbReference type="Proteomes" id="UP001396898"/>
    </source>
</evidence>
<accession>A0ABR1RLY2</accession>
<sequence>MGSITPGEITLGDMMVLDRVWDIFEYIEIDWKRYARLARFRSPDAARAFHATLGEDKPGGNFQVTRLDIATLEKLFDVISEIRVDWARLADRSNIGDIEATKTIFPELADFEAEMSWDTESCDSIPVPVKKVSKRAWL</sequence>
<evidence type="ECO:0000313" key="1">
    <source>
        <dbReference type="EMBL" id="KAK8015955.1"/>
    </source>
</evidence>
<gene>
    <name evidence="1" type="ORF">PG991_008843</name>
</gene>
<protein>
    <submittedName>
        <fullName evidence="1">Uncharacterized protein</fullName>
    </submittedName>
</protein>
<keyword evidence="2" id="KW-1185">Reference proteome</keyword>
<reference evidence="1 2" key="1">
    <citation type="submission" date="2023-01" db="EMBL/GenBank/DDBJ databases">
        <title>Analysis of 21 Apiospora genomes using comparative genomics revels a genus with tremendous synthesis potential of carbohydrate active enzymes and secondary metabolites.</title>
        <authorList>
            <person name="Sorensen T."/>
        </authorList>
    </citation>
    <scope>NUCLEOTIDE SEQUENCE [LARGE SCALE GENOMIC DNA]</scope>
    <source>
        <strain evidence="1 2">CBS 20057</strain>
    </source>
</reference>